<evidence type="ECO:0000256" key="6">
    <source>
        <dbReference type="ARBA" id="ARBA00048539"/>
    </source>
</evidence>
<dbReference type="Gene3D" id="1.20.59.20">
    <property type="match status" value="1"/>
</dbReference>
<dbReference type="GO" id="GO:0032267">
    <property type="term" value="F:tRNA(Ile)-lysidine synthase activity"/>
    <property type="evidence" value="ECO:0007669"/>
    <property type="project" value="UniProtKB-EC"/>
</dbReference>
<dbReference type="PANTHER" id="PTHR43033">
    <property type="entry name" value="TRNA(ILE)-LYSIDINE SYNTHASE-RELATED"/>
    <property type="match status" value="1"/>
</dbReference>
<proteinExistence type="inferred from homology"/>
<dbReference type="GO" id="GO:0006400">
    <property type="term" value="P:tRNA modification"/>
    <property type="evidence" value="ECO:0007669"/>
    <property type="project" value="UniProtKB-UniRule"/>
</dbReference>
<comment type="domain">
    <text evidence="7">The N-terminal region contains the highly conserved SGGXDS motif, predicted to be a P-loop motif involved in ATP binding.</text>
</comment>
<dbReference type="AlphaFoldDB" id="W0PD63"/>
<sequence length="339" mass="37627">MPQADGLQDTALLGPLQATLGAINAPDLAIGVSGGADSAMLLVAASQIAAAQKKTIHAVHVHHGLVATADAWALHTAKLAQQLGVAFHFLPVKVPSDTGKGIEAAARLARYSAFEHWSVNHDCHHLLLAHHRDDQAETMLLRLLRGAGVQGMAGMASYARRGSLHLYRPWLDVGRERILQAAACYEAQAGWSPVQDPTNRDEKYTRAAVRTMLTPVLNKRWPQWQGNLLRHARVMAESTLLLQDLGDMDLQQCQLTEDGLGFSLARWRALPQHRQANVLRQWLRRLQIAMPTEARLNQWLLQLRQVHALGHDRNILLKHQGCHIVCRRGQVQVLLDDAR</sequence>
<evidence type="ECO:0000256" key="3">
    <source>
        <dbReference type="ARBA" id="ARBA00022694"/>
    </source>
</evidence>
<dbReference type="STRING" id="1247726.MIM_c12610"/>
<keyword evidence="11" id="KW-1185">Reference proteome</keyword>
<dbReference type="SUPFAM" id="SSF82829">
    <property type="entry name" value="MesJ substrate recognition domain-like"/>
    <property type="match status" value="1"/>
</dbReference>
<dbReference type="CDD" id="cd01992">
    <property type="entry name" value="TilS_N"/>
    <property type="match status" value="1"/>
</dbReference>
<dbReference type="EMBL" id="CP003915">
    <property type="protein sequence ID" value="AHG63355.1"/>
    <property type="molecule type" value="Genomic_DNA"/>
</dbReference>
<dbReference type="GO" id="GO:0005737">
    <property type="term" value="C:cytoplasm"/>
    <property type="evidence" value="ECO:0007669"/>
    <property type="project" value="UniProtKB-SubCell"/>
</dbReference>
<dbReference type="Proteomes" id="UP000019095">
    <property type="component" value="Chromosome"/>
</dbReference>
<dbReference type="EC" id="6.3.4.19" evidence="7"/>
<gene>
    <name evidence="7 10" type="primary">tilS</name>
    <name evidence="10" type="ORF">MIM_c12610</name>
</gene>
<keyword evidence="2 7" id="KW-0436">Ligase</keyword>
<comment type="similarity">
    <text evidence="7">Belongs to the tRNA(Ile)-lysidine synthase family.</text>
</comment>
<evidence type="ECO:0000259" key="8">
    <source>
        <dbReference type="Pfam" id="PF01171"/>
    </source>
</evidence>
<evidence type="ECO:0000256" key="1">
    <source>
        <dbReference type="ARBA" id="ARBA00022490"/>
    </source>
</evidence>
<feature type="domain" description="tRNA(Ile)-lysidine synthase substrate-binding" evidence="9">
    <location>
        <begin position="263"/>
        <end position="331"/>
    </location>
</feature>
<dbReference type="InterPro" id="IPR012795">
    <property type="entry name" value="tRNA_Ile_lys_synt_N"/>
</dbReference>
<name>W0PD63_ADVMD</name>
<protein>
    <recommendedName>
        <fullName evidence="7">tRNA(Ile)-lysidine synthase</fullName>
        <ecNumber evidence="7">6.3.4.19</ecNumber>
    </recommendedName>
    <alternativeName>
        <fullName evidence="7">tRNA(Ile)-2-lysyl-cytidine synthase</fullName>
    </alternativeName>
    <alternativeName>
        <fullName evidence="7">tRNA(Ile)-lysidine synthetase</fullName>
    </alternativeName>
</protein>
<dbReference type="Pfam" id="PF09179">
    <property type="entry name" value="TilS"/>
    <property type="match status" value="1"/>
</dbReference>
<dbReference type="Gene3D" id="3.40.50.620">
    <property type="entry name" value="HUPs"/>
    <property type="match status" value="1"/>
</dbReference>
<evidence type="ECO:0000256" key="5">
    <source>
        <dbReference type="ARBA" id="ARBA00022840"/>
    </source>
</evidence>
<evidence type="ECO:0000313" key="10">
    <source>
        <dbReference type="EMBL" id="AHG63355.1"/>
    </source>
</evidence>
<evidence type="ECO:0000256" key="7">
    <source>
        <dbReference type="HAMAP-Rule" id="MF_01161"/>
    </source>
</evidence>
<dbReference type="InterPro" id="IPR014729">
    <property type="entry name" value="Rossmann-like_a/b/a_fold"/>
</dbReference>
<dbReference type="OrthoDB" id="9807403at2"/>
<accession>W0PD63</accession>
<evidence type="ECO:0000256" key="4">
    <source>
        <dbReference type="ARBA" id="ARBA00022741"/>
    </source>
</evidence>
<dbReference type="eggNOG" id="COG0037">
    <property type="taxonomic scope" value="Bacteria"/>
</dbReference>
<dbReference type="KEGG" id="amim:MIM_c12610"/>
<organism evidence="10 11">
    <name type="scientific">Advenella mimigardefordensis (strain DSM 17166 / LMG 22922 / DPN7)</name>
    <dbReference type="NCBI Taxonomy" id="1247726"/>
    <lineage>
        <taxon>Bacteria</taxon>
        <taxon>Pseudomonadati</taxon>
        <taxon>Pseudomonadota</taxon>
        <taxon>Betaproteobacteria</taxon>
        <taxon>Burkholderiales</taxon>
        <taxon>Alcaligenaceae</taxon>
    </lineage>
</organism>
<keyword evidence="5 7" id="KW-0067">ATP-binding</keyword>
<keyword evidence="4 7" id="KW-0547">Nucleotide-binding</keyword>
<evidence type="ECO:0000256" key="2">
    <source>
        <dbReference type="ARBA" id="ARBA00022598"/>
    </source>
</evidence>
<comment type="function">
    <text evidence="7">Ligates lysine onto the cytidine present at position 34 of the AUA codon-specific tRNA(Ile) that contains the anticodon CAU, in an ATP-dependent manner. Cytidine is converted to lysidine, thus changing the amino acid specificity of the tRNA from methionine to isoleucine.</text>
</comment>
<feature type="binding site" evidence="7">
    <location>
        <begin position="33"/>
        <end position="38"/>
    </location>
    <ligand>
        <name>ATP</name>
        <dbReference type="ChEBI" id="CHEBI:30616"/>
    </ligand>
</feature>
<dbReference type="RefSeq" id="WP_042070056.1">
    <property type="nucleotide sequence ID" value="NZ_CP003915.1"/>
</dbReference>
<dbReference type="PANTHER" id="PTHR43033:SF1">
    <property type="entry name" value="TRNA(ILE)-LYSIDINE SYNTHASE-RELATED"/>
    <property type="match status" value="1"/>
</dbReference>
<dbReference type="HOGENOM" id="CLU_018869_2_1_4"/>
<reference evidence="10 11" key="1">
    <citation type="journal article" date="2014" name="Microbiology">
        <title>Unravelling the complete genome sequence of Advenella mimigardefordensis strain DPN7T and novel insights in the catabolism of the xenobiotic polythioester precursor 3,3'-dithiodipropionate.</title>
        <authorList>
            <person name="Wubbeler J.H."/>
            <person name="Hiessl S."/>
            <person name="Schuldes J."/>
            <person name="Thurmer A."/>
            <person name="Daniel R."/>
            <person name="Steinbuchel A."/>
        </authorList>
    </citation>
    <scope>NUCLEOTIDE SEQUENCE [LARGE SCALE GENOMIC DNA]</scope>
    <source>
        <strain evidence="11">DSM 17166 / LMG 22922 / DPN7</strain>
    </source>
</reference>
<dbReference type="NCBIfam" id="TIGR02432">
    <property type="entry name" value="lysidine_TilS_N"/>
    <property type="match status" value="1"/>
</dbReference>
<comment type="subcellular location">
    <subcellularLocation>
        <location evidence="7">Cytoplasm</location>
    </subcellularLocation>
</comment>
<dbReference type="InterPro" id="IPR012094">
    <property type="entry name" value="tRNA_Ile_lys_synt"/>
</dbReference>
<feature type="domain" description="tRNA(Ile)-lysidine/2-thiocytidine synthase N-terminal" evidence="8">
    <location>
        <begin position="28"/>
        <end position="211"/>
    </location>
</feature>
<dbReference type="PATRIC" id="fig|1247726.3.peg.1383"/>
<keyword evidence="1 7" id="KW-0963">Cytoplasm</keyword>
<dbReference type="Pfam" id="PF01171">
    <property type="entry name" value="ATP_bind_3"/>
    <property type="match status" value="1"/>
</dbReference>
<evidence type="ECO:0000313" key="11">
    <source>
        <dbReference type="Proteomes" id="UP000019095"/>
    </source>
</evidence>
<dbReference type="GO" id="GO:0005524">
    <property type="term" value="F:ATP binding"/>
    <property type="evidence" value="ECO:0007669"/>
    <property type="project" value="UniProtKB-UniRule"/>
</dbReference>
<keyword evidence="3 7" id="KW-0819">tRNA processing</keyword>
<dbReference type="InterPro" id="IPR015262">
    <property type="entry name" value="tRNA_Ile_lys_synt_subst-bd"/>
</dbReference>
<dbReference type="InterPro" id="IPR011063">
    <property type="entry name" value="TilS/TtcA_N"/>
</dbReference>
<dbReference type="SUPFAM" id="SSF52402">
    <property type="entry name" value="Adenine nucleotide alpha hydrolases-like"/>
    <property type="match status" value="1"/>
</dbReference>
<dbReference type="HAMAP" id="MF_01161">
    <property type="entry name" value="tRNA_Ile_lys_synt"/>
    <property type="match status" value="1"/>
</dbReference>
<evidence type="ECO:0000259" key="9">
    <source>
        <dbReference type="Pfam" id="PF09179"/>
    </source>
</evidence>
<comment type="catalytic activity">
    <reaction evidence="6 7">
        <text>cytidine(34) in tRNA(Ile2) + L-lysine + ATP = lysidine(34) in tRNA(Ile2) + AMP + diphosphate + H(+)</text>
        <dbReference type="Rhea" id="RHEA:43744"/>
        <dbReference type="Rhea" id="RHEA-COMP:10625"/>
        <dbReference type="Rhea" id="RHEA-COMP:10670"/>
        <dbReference type="ChEBI" id="CHEBI:15378"/>
        <dbReference type="ChEBI" id="CHEBI:30616"/>
        <dbReference type="ChEBI" id="CHEBI:32551"/>
        <dbReference type="ChEBI" id="CHEBI:33019"/>
        <dbReference type="ChEBI" id="CHEBI:82748"/>
        <dbReference type="ChEBI" id="CHEBI:83665"/>
        <dbReference type="ChEBI" id="CHEBI:456215"/>
        <dbReference type="EC" id="6.3.4.19"/>
    </reaction>
</comment>